<proteinExistence type="predicted"/>
<dbReference type="Proteomes" id="UP000501812">
    <property type="component" value="Chromosome"/>
</dbReference>
<sequence length="107" mass="12315">MSRSTESLSISPAATGADEIFDLDAAAELSGMHPEMILEFCRAHVVALRHQEDSPQFDNRGIHRLRLIETLRHDRGMSLRSIRFVVELMERLDTAETELRTLRERVR</sequence>
<protein>
    <recommendedName>
        <fullName evidence="3">MerR family transcriptional regulator</fullName>
    </recommendedName>
</protein>
<evidence type="ECO:0000313" key="1">
    <source>
        <dbReference type="EMBL" id="QJE95082.1"/>
    </source>
</evidence>
<dbReference type="Gene3D" id="1.10.1660.10">
    <property type="match status" value="1"/>
</dbReference>
<keyword evidence="2" id="KW-1185">Reference proteome</keyword>
<dbReference type="RefSeq" id="WP_169453303.1">
    <property type="nucleotide sequence ID" value="NZ_CP051774.1"/>
</dbReference>
<organism evidence="1 2">
    <name type="scientific">Luteolibacter luteus</name>
    <dbReference type="NCBI Taxonomy" id="2728835"/>
    <lineage>
        <taxon>Bacteria</taxon>
        <taxon>Pseudomonadati</taxon>
        <taxon>Verrucomicrobiota</taxon>
        <taxon>Verrucomicrobiia</taxon>
        <taxon>Verrucomicrobiales</taxon>
        <taxon>Verrucomicrobiaceae</taxon>
        <taxon>Luteolibacter</taxon>
    </lineage>
</organism>
<dbReference type="AlphaFoldDB" id="A0A858REB6"/>
<dbReference type="Pfam" id="PF13591">
    <property type="entry name" value="MerR_2"/>
    <property type="match status" value="1"/>
</dbReference>
<evidence type="ECO:0008006" key="3">
    <source>
        <dbReference type="Google" id="ProtNLM"/>
    </source>
</evidence>
<evidence type="ECO:0000313" key="2">
    <source>
        <dbReference type="Proteomes" id="UP000501812"/>
    </source>
</evidence>
<dbReference type="KEGG" id="luo:HHL09_04600"/>
<dbReference type="EMBL" id="CP051774">
    <property type="protein sequence ID" value="QJE95082.1"/>
    <property type="molecule type" value="Genomic_DNA"/>
</dbReference>
<gene>
    <name evidence="1" type="ORF">HHL09_04600</name>
</gene>
<reference evidence="1 2" key="1">
    <citation type="submission" date="2020-04" db="EMBL/GenBank/DDBJ databases">
        <title>Luteolibacter sp. G-1-1-1 isolated from soil.</title>
        <authorList>
            <person name="Dahal R.H."/>
        </authorList>
    </citation>
    <scope>NUCLEOTIDE SEQUENCE [LARGE SCALE GENOMIC DNA]</scope>
    <source>
        <strain evidence="1 2">G-1-1-1</strain>
    </source>
</reference>
<name>A0A858REB6_9BACT</name>
<accession>A0A858REB6</accession>